<sequence length="165" mass="18103">MEAVRDHRAVIGPPTSWVPSPVTALDDASEAPEVGLGRHRDELRPAAVRQLLGLRGAGELTTAHVRLVAESVGVSVRQVWRWLAQAEETGSTEKPERRRFRITDEIIDVLADYQGNVKRAHEHLVRMAEEAGEKPVGLTTLHDAIARDLDPGFMAGLREGIPAAR</sequence>
<name>L1KY76_9ACTN</name>
<organism evidence="1 2">
    <name type="scientific">Streptomyces ipomoeae 91-03</name>
    <dbReference type="NCBI Taxonomy" id="698759"/>
    <lineage>
        <taxon>Bacteria</taxon>
        <taxon>Bacillati</taxon>
        <taxon>Actinomycetota</taxon>
        <taxon>Actinomycetes</taxon>
        <taxon>Kitasatosporales</taxon>
        <taxon>Streptomycetaceae</taxon>
        <taxon>Streptomyces</taxon>
    </lineage>
</organism>
<evidence type="ECO:0000313" key="1">
    <source>
        <dbReference type="EMBL" id="EKX65587.1"/>
    </source>
</evidence>
<dbReference type="AlphaFoldDB" id="L1KY76"/>
<proteinExistence type="predicted"/>
<keyword evidence="2" id="KW-1185">Reference proteome</keyword>
<protein>
    <submittedName>
        <fullName evidence="1">Uncharacterized protein</fullName>
    </submittedName>
</protein>
<comment type="caution">
    <text evidence="1">The sequence shown here is derived from an EMBL/GenBank/DDBJ whole genome shotgun (WGS) entry which is preliminary data.</text>
</comment>
<accession>L1KY76</accession>
<feature type="non-terminal residue" evidence="1">
    <location>
        <position position="165"/>
    </location>
</feature>
<gene>
    <name evidence="1" type="ORF">STRIP9103_09687</name>
</gene>
<dbReference type="EMBL" id="AEJC01000281">
    <property type="protein sequence ID" value="EKX65587.1"/>
    <property type="molecule type" value="Genomic_DNA"/>
</dbReference>
<evidence type="ECO:0000313" key="2">
    <source>
        <dbReference type="Proteomes" id="UP000010411"/>
    </source>
</evidence>
<reference evidence="1 2" key="1">
    <citation type="submission" date="2012-11" db="EMBL/GenBank/DDBJ databases">
        <authorList>
            <person name="Huguet-Tapia J.C."/>
            <person name="Durkin A.S."/>
            <person name="Pettis G.S."/>
            <person name="Badger J.H."/>
        </authorList>
    </citation>
    <scope>NUCLEOTIDE SEQUENCE [LARGE SCALE GENOMIC DNA]</scope>
    <source>
        <strain evidence="1 2">91-03</strain>
    </source>
</reference>
<dbReference type="Proteomes" id="UP000010411">
    <property type="component" value="Unassembled WGS sequence"/>
</dbReference>